<evidence type="ECO:0000259" key="14">
    <source>
        <dbReference type="PROSITE" id="PS50011"/>
    </source>
</evidence>
<dbReference type="Proteomes" id="UP000035682">
    <property type="component" value="Unplaced"/>
</dbReference>
<feature type="binding site" evidence="10">
    <location>
        <begin position="157"/>
        <end position="158"/>
    </location>
    <ligand>
        <name>ATP</name>
        <dbReference type="ChEBI" id="CHEBI:30616"/>
    </ligand>
</feature>
<dbReference type="CTD" id="36381638"/>
<evidence type="ECO:0000313" key="16">
    <source>
        <dbReference type="Proteomes" id="UP000035682"/>
    </source>
</evidence>
<dbReference type="PANTHER" id="PTHR24350">
    <property type="entry name" value="SERINE/THREONINE-PROTEIN KINASE IAL-RELATED"/>
    <property type="match status" value="1"/>
</dbReference>
<comment type="catalytic activity">
    <reaction evidence="8">
        <text>L-seryl-[protein] + ATP = O-phospho-L-seryl-[protein] + ADP + H(+)</text>
        <dbReference type="Rhea" id="RHEA:17989"/>
        <dbReference type="Rhea" id="RHEA-COMP:9863"/>
        <dbReference type="Rhea" id="RHEA-COMP:11604"/>
        <dbReference type="ChEBI" id="CHEBI:15378"/>
        <dbReference type="ChEBI" id="CHEBI:29999"/>
        <dbReference type="ChEBI" id="CHEBI:30616"/>
        <dbReference type="ChEBI" id="CHEBI:83421"/>
        <dbReference type="ChEBI" id="CHEBI:456216"/>
        <dbReference type="EC" id="2.7.11.1"/>
    </reaction>
</comment>
<comment type="cofactor">
    <cofactor evidence="1">
        <name>Mg(2+)</name>
        <dbReference type="ChEBI" id="CHEBI:18420"/>
    </cofactor>
</comment>
<dbReference type="GO" id="GO:0005524">
    <property type="term" value="F:ATP binding"/>
    <property type="evidence" value="ECO:0007669"/>
    <property type="project" value="UniProtKB-UniRule"/>
</dbReference>
<dbReference type="PROSITE" id="PS00107">
    <property type="entry name" value="PROTEIN_KINASE_ATP"/>
    <property type="match status" value="1"/>
</dbReference>
<dbReference type="RefSeq" id="XP_024508468.1">
    <property type="nucleotide sequence ID" value="XM_024642726.1"/>
</dbReference>
<keyword evidence="4 10" id="KW-0547">Nucleotide-binding</keyword>
<dbReference type="PROSITE" id="PS00108">
    <property type="entry name" value="PROTEIN_KINASE_ST"/>
    <property type="match status" value="1"/>
</dbReference>
<dbReference type="InterPro" id="IPR000719">
    <property type="entry name" value="Prot_kinase_dom"/>
</dbReference>
<dbReference type="EMBL" id="LN609529">
    <property type="protein sequence ID" value="CEF69268.1"/>
    <property type="molecule type" value="Genomic_DNA"/>
</dbReference>
<evidence type="ECO:0000256" key="6">
    <source>
        <dbReference type="ARBA" id="ARBA00022840"/>
    </source>
</evidence>
<dbReference type="Pfam" id="PF00069">
    <property type="entry name" value="Pkinase"/>
    <property type="match status" value="1"/>
</dbReference>
<keyword evidence="3" id="KW-0808">Transferase</keyword>
<evidence type="ECO:0000256" key="4">
    <source>
        <dbReference type="ARBA" id="ARBA00022741"/>
    </source>
</evidence>
<feature type="cross-link" description="Glycyl lysine isopeptide (Lys-Gly) (interchain with G-Cter in SUMO2)" evidence="11">
    <location>
        <position position="155"/>
    </location>
</feature>
<dbReference type="InterPro" id="IPR011009">
    <property type="entry name" value="Kinase-like_dom_sf"/>
</dbReference>
<gene>
    <name evidence="15 17 18" type="ORF">SRAE_2000391800</name>
</gene>
<dbReference type="STRING" id="34506.A0A090LM83"/>
<reference evidence="15 16" key="1">
    <citation type="submission" date="2014-09" db="EMBL/GenBank/DDBJ databases">
        <authorList>
            <person name="Martin A.A."/>
        </authorList>
    </citation>
    <scope>NUCLEOTIDE SEQUENCE</scope>
    <source>
        <strain evidence="16">ED321</strain>
        <strain evidence="15">ED321 Heterogonic</strain>
    </source>
</reference>
<feature type="domain" description="Protein kinase" evidence="14">
    <location>
        <begin position="30"/>
        <end position="283"/>
    </location>
</feature>
<dbReference type="InterPro" id="IPR017441">
    <property type="entry name" value="Protein_kinase_ATP_BS"/>
</dbReference>
<reference evidence="17" key="2">
    <citation type="submission" date="2020-12" db="UniProtKB">
        <authorList>
            <consortium name="WormBaseParasite"/>
        </authorList>
    </citation>
    <scope>IDENTIFICATION</scope>
</reference>
<evidence type="ECO:0000256" key="9">
    <source>
        <dbReference type="PIRSR" id="PIRSR630616-1"/>
    </source>
</evidence>
<dbReference type="AlphaFoldDB" id="A0A090LM83"/>
<keyword evidence="6 10" id="KW-0067">ATP-binding</keyword>
<comment type="similarity">
    <text evidence="13">Belongs to the protein kinase superfamily.</text>
</comment>
<sequence length="283" mass="32684">MIGISKNVPTDLEKDKGENSKMIWLSKDDFEVGRPLGKGAFGSVYLVRHRDTHFPYAMKVLFKKQITDNGAEKHVANEIDLQGHLDHPHIAKMKTWWQTSDKLFFIFEYCHWKTLFDKIQQEHHLEENCALKLFSQVVDAVEFCHQHKVIHRDIKPENILLWKEGHAKLSDFGWSACYVSGVKNTTLCGTMEYMAPELVVETGHTYKVDNWALGVLLYEMTHGTSPFASTDDGQCRRKIMNGCFKVDSRLSRFVEEIIVGLIKKMPLKRLELSDVIRILKSNM</sequence>
<evidence type="ECO:0000313" key="17">
    <source>
        <dbReference type="WBParaSite" id="SRAE_2000391800.1"/>
    </source>
</evidence>
<dbReference type="GO" id="GO:0004674">
    <property type="term" value="F:protein serine/threonine kinase activity"/>
    <property type="evidence" value="ECO:0007669"/>
    <property type="project" value="UniProtKB-KW"/>
</dbReference>
<feature type="active site" description="Proton acceptor" evidence="9">
    <location>
        <position position="153"/>
    </location>
</feature>
<keyword evidence="2 13" id="KW-0723">Serine/threonine-protein kinase</keyword>
<dbReference type="SUPFAM" id="SSF56112">
    <property type="entry name" value="Protein kinase-like (PK-like)"/>
    <property type="match status" value="1"/>
</dbReference>
<evidence type="ECO:0000256" key="3">
    <source>
        <dbReference type="ARBA" id="ARBA00022679"/>
    </source>
</evidence>
<dbReference type="OrthoDB" id="10004143at2759"/>
<dbReference type="PIRSF" id="PIRSF000654">
    <property type="entry name" value="Integrin-linked_kinase"/>
    <property type="match status" value="1"/>
</dbReference>
<evidence type="ECO:0000256" key="10">
    <source>
        <dbReference type="PIRSR" id="PIRSR630616-2"/>
    </source>
</evidence>
<feature type="binding site" evidence="10">
    <location>
        <position position="171"/>
    </location>
    <ligand>
        <name>ATP</name>
        <dbReference type="ChEBI" id="CHEBI:30616"/>
    </ligand>
</feature>
<evidence type="ECO:0000313" key="15">
    <source>
        <dbReference type="EMBL" id="CEF69268.1"/>
    </source>
</evidence>
<evidence type="ECO:0000256" key="1">
    <source>
        <dbReference type="ARBA" id="ARBA00001946"/>
    </source>
</evidence>
<evidence type="ECO:0000256" key="7">
    <source>
        <dbReference type="ARBA" id="ARBA00047899"/>
    </source>
</evidence>
<dbReference type="SMART" id="SM00220">
    <property type="entry name" value="S_TKc"/>
    <property type="match status" value="1"/>
</dbReference>
<accession>A0A090LM83</accession>
<proteinExistence type="inferred from homology"/>
<dbReference type="InterPro" id="IPR030616">
    <property type="entry name" value="Aur-like"/>
</dbReference>
<evidence type="ECO:0000256" key="5">
    <source>
        <dbReference type="ARBA" id="ARBA00022777"/>
    </source>
</evidence>
<evidence type="ECO:0000256" key="2">
    <source>
        <dbReference type="ARBA" id="ARBA00022527"/>
    </source>
</evidence>
<evidence type="ECO:0000313" key="18">
    <source>
        <dbReference type="WormBase" id="SRAE_2000391800"/>
    </source>
</evidence>
<dbReference type="FunFam" id="3.30.200.20:FF:000042">
    <property type="entry name" value="Aurora kinase A"/>
    <property type="match status" value="1"/>
</dbReference>
<evidence type="ECO:0000256" key="12">
    <source>
        <dbReference type="PROSITE-ProRule" id="PRU10141"/>
    </source>
</evidence>
<evidence type="ECO:0000256" key="8">
    <source>
        <dbReference type="ARBA" id="ARBA00048679"/>
    </source>
</evidence>
<keyword evidence="16" id="KW-1185">Reference proteome</keyword>
<dbReference type="InterPro" id="IPR008271">
    <property type="entry name" value="Ser/Thr_kinase_AS"/>
</dbReference>
<dbReference type="PROSITE" id="PS50011">
    <property type="entry name" value="PROTEIN_KINASE_DOM"/>
    <property type="match status" value="1"/>
</dbReference>
<protein>
    <submittedName>
        <fullName evidence="17">Aurora kinase</fullName>
    </submittedName>
    <submittedName>
        <fullName evidence="15">Protein kinase domain and Serine/threonine-/dual specificity protein kinase, catalytic domain and Protein kinase-like domain-containing protein</fullName>
    </submittedName>
</protein>
<dbReference type="OMA" id="EERGHCW"/>
<dbReference type="FunFam" id="1.10.510.10:FF:000571">
    <property type="entry name" value="Maternal embryonic leucine zipper kinase"/>
    <property type="match status" value="1"/>
</dbReference>
<comment type="catalytic activity">
    <reaction evidence="7">
        <text>L-threonyl-[protein] + ATP = O-phospho-L-threonyl-[protein] + ADP + H(+)</text>
        <dbReference type="Rhea" id="RHEA:46608"/>
        <dbReference type="Rhea" id="RHEA-COMP:11060"/>
        <dbReference type="Rhea" id="RHEA-COMP:11605"/>
        <dbReference type="ChEBI" id="CHEBI:15378"/>
        <dbReference type="ChEBI" id="CHEBI:30013"/>
        <dbReference type="ChEBI" id="CHEBI:30616"/>
        <dbReference type="ChEBI" id="CHEBI:61977"/>
        <dbReference type="ChEBI" id="CHEBI:456216"/>
        <dbReference type="EC" id="2.7.11.1"/>
    </reaction>
</comment>
<dbReference type="GeneID" id="36381638"/>
<evidence type="ECO:0000256" key="11">
    <source>
        <dbReference type="PIRSR" id="PIRSR630616-3"/>
    </source>
</evidence>
<dbReference type="Gene3D" id="3.30.200.20">
    <property type="entry name" value="Phosphorylase Kinase, domain 1"/>
    <property type="match status" value="1"/>
</dbReference>
<feature type="binding site" evidence="10 12">
    <location>
        <position position="59"/>
    </location>
    <ligand>
        <name>ATP</name>
        <dbReference type="ChEBI" id="CHEBI:30616"/>
    </ligand>
</feature>
<dbReference type="WormBase" id="SRAE_2000391800">
    <property type="protein sequence ID" value="SRP11689"/>
    <property type="gene ID" value="WBGene00264145"/>
</dbReference>
<keyword evidence="5 15" id="KW-0418">Kinase</keyword>
<name>A0A090LM83_STRRB</name>
<organism evidence="15">
    <name type="scientific">Strongyloides ratti</name>
    <name type="common">Parasitic roundworm</name>
    <dbReference type="NCBI Taxonomy" id="34506"/>
    <lineage>
        <taxon>Eukaryota</taxon>
        <taxon>Metazoa</taxon>
        <taxon>Ecdysozoa</taxon>
        <taxon>Nematoda</taxon>
        <taxon>Chromadorea</taxon>
        <taxon>Rhabditida</taxon>
        <taxon>Tylenchina</taxon>
        <taxon>Panagrolaimomorpha</taxon>
        <taxon>Strongyloidoidea</taxon>
        <taxon>Strongyloididae</taxon>
        <taxon>Strongyloides</taxon>
    </lineage>
</organism>
<dbReference type="Gene3D" id="1.10.510.10">
    <property type="entry name" value="Transferase(Phosphotransferase) domain 1"/>
    <property type="match status" value="1"/>
</dbReference>
<evidence type="ECO:0000256" key="13">
    <source>
        <dbReference type="RuleBase" id="RU000304"/>
    </source>
</evidence>
<dbReference type="WBParaSite" id="SRAE_2000391800.1">
    <property type="protein sequence ID" value="SRAE_2000391800.1"/>
    <property type="gene ID" value="WBGene00264145"/>
</dbReference>